<evidence type="ECO:0000313" key="5">
    <source>
        <dbReference type="Proteomes" id="UP000053766"/>
    </source>
</evidence>
<proteinExistence type="predicted"/>
<protein>
    <recommendedName>
        <fullName evidence="3">Protein kinase domain-containing protein</fullName>
    </recommendedName>
</protein>
<evidence type="ECO:0000259" key="3">
    <source>
        <dbReference type="PROSITE" id="PS50011"/>
    </source>
</evidence>
<reference evidence="5" key="2">
    <citation type="journal article" date="2016" name="Sci. Rep.">
        <title>Dictyocaulus viviparus genome, variome and transcriptome elucidate lungworm biology and support future intervention.</title>
        <authorList>
            <person name="McNulty S.N."/>
            <person name="Strube C."/>
            <person name="Rosa B.A."/>
            <person name="Martin J.C."/>
            <person name="Tyagi R."/>
            <person name="Choi Y.J."/>
            <person name="Wang Q."/>
            <person name="Hallsworth Pepin K."/>
            <person name="Zhang X."/>
            <person name="Ozersky P."/>
            <person name="Wilson R.K."/>
            <person name="Sternberg P.W."/>
            <person name="Gasser R.B."/>
            <person name="Mitreva M."/>
        </authorList>
    </citation>
    <scope>NUCLEOTIDE SEQUENCE [LARGE SCALE GENOMIC DNA]</scope>
    <source>
        <strain evidence="5">HannoverDv2000</strain>
    </source>
</reference>
<dbReference type="GO" id="GO:0004672">
    <property type="term" value="F:protein kinase activity"/>
    <property type="evidence" value="ECO:0007669"/>
    <property type="project" value="InterPro"/>
</dbReference>
<dbReference type="SUPFAM" id="SSF56112">
    <property type="entry name" value="Protein kinase-like (PK-like)"/>
    <property type="match status" value="1"/>
</dbReference>
<name>A0A0D8X9L7_DICVI</name>
<dbReference type="OrthoDB" id="5979581at2759"/>
<reference evidence="4 5" key="1">
    <citation type="submission" date="2013-11" db="EMBL/GenBank/DDBJ databases">
        <title>Draft genome of the bovine lungworm Dictyocaulus viviparus.</title>
        <authorList>
            <person name="Mitreva M."/>
        </authorList>
    </citation>
    <scope>NUCLEOTIDE SEQUENCE [LARGE SCALE GENOMIC DNA]</scope>
    <source>
        <strain evidence="4 5">HannoverDv2000</strain>
    </source>
</reference>
<keyword evidence="1" id="KW-0067">ATP-binding</keyword>
<gene>
    <name evidence="4" type="ORF">DICVIV_13576</name>
</gene>
<keyword evidence="1" id="KW-0547">Nucleotide-binding</keyword>
<dbReference type="EMBL" id="KN717190">
    <property type="protein sequence ID" value="KJH40467.1"/>
    <property type="molecule type" value="Genomic_DNA"/>
</dbReference>
<dbReference type="InterPro" id="IPR011009">
    <property type="entry name" value="Kinase-like_dom_sf"/>
</dbReference>
<feature type="domain" description="Protein kinase" evidence="3">
    <location>
        <begin position="24"/>
        <end position="288"/>
    </location>
</feature>
<dbReference type="PROSITE" id="PS00107">
    <property type="entry name" value="PROTEIN_KINASE_ATP"/>
    <property type="match status" value="1"/>
</dbReference>
<feature type="binding site" evidence="1">
    <location>
        <position position="53"/>
    </location>
    <ligand>
        <name>ATP</name>
        <dbReference type="ChEBI" id="CHEBI:30616"/>
    </ligand>
</feature>
<feature type="compositionally biased region" description="Polar residues" evidence="2">
    <location>
        <begin position="383"/>
        <end position="395"/>
    </location>
</feature>
<organism evidence="4 5">
    <name type="scientific">Dictyocaulus viviparus</name>
    <name type="common">Bovine lungworm</name>
    <dbReference type="NCBI Taxonomy" id="29172"/>
    <lineage>
        <taxon>Eukaryota</taxon>
        <taxon>Metazoa</taxon>
        <taxon>Ecdysozoa</taxon>
        <taxon>Nematoda</taxon>
        <taxon>Chromadorea</taxon>
        <taxon>Rhabditida</taxon>
        <taxon>Rhabditina</taxon>
        <taxon>Rhabditomorpha</taxon>
        <taxon>Strongyloidea</taxon>
        <taxon>Metastrongylidae</taxon>
        <taxon>Dictyocaulus</taxon>
    </lineage>
</organism>
<feature type="region of interest" description="Disordered" evidence="2">
    <location>
        <begin position="353"/>
        <end position="395"/>
    </location>
</feature>
<keyword evidence="5" id="KW-1185">Reference proteome</keyword>
<dbReference type="STRING" id="29172.A0A0D8X9L7"/>
<dbReference type="Gene3D" id="1.10.510.10">
    <property type="entry name" value="Transferase(Phosphotransferase) domain 1"/>
    <property type="match status" value="1"/>
</dbReference>
<accession>A0A0D8X9L7</accession>
<dbReference type="Pfam" id="PF00069">
    <property type="entry name" value="Pkinase"/>
    <property type="match status" value="1"/>
</dbReference>
<evidence type="ECO:0000256" key="1">
    <source>
        <dbReference type="PROSITE-ProRule" id="PRU10141"/>
    </source>
</evidence>
<dbReference type="InterPro" id="IPR017441">
    <property type="entry name" value="Protein_kinase_ATP_BS"/>
</dbReference>
<evidence type="ECO:0000313" key="4">
    <source>
        <dbReference type="EMBL" id="KJH40467.1"/>
    </source>
</evidence>
<dbReference type="InterPro" id="IPR000719">
    <property type="entry name" value="Prot_kinase_dom"/>
</dbReference>
<dbReference type="GO" id="GO:0005524">
    <property type="term" value="F:ATP binding"/>
    <property type="evidence" value="ECO:0007669"/>
    <property type="project" value="UniProtKB-UniRule"/>
</dbReference>
<dbReference type="PANTHER" id="PTHR11909">
    <property type="entry name" value="CASEIN KINASE-RELATED"/>
    <property type="match status" value="1"/>
</dbReference>
<dbReference type="AlphaFoldDB" id="A0A0D8X9L7"/>
<dbReference type="PROSITE" id="PS50011">
    <property type="entry name" value="PROTEIN_KINASE_DOM"/>
    <property type="match status" value="1"/>
</dbReference>
<dbReference type="Proteomes" id="UP000053766">
    <property type="component" value="Unassembled WGS sequence"/>
</dbReference>
<dbReference type="InterPro" id="IPR050235">
    <property type="entry name" value="CK1_Ser-Thr_kinase"/>
</dbReference>
<sequence length="395" mass="45114">MSDDDEHAEDYVEIEPGTLIRDVWTVVRELGRGAYGHVYHVLNLKTGVQAAMKAESKSQADRVLKMERNVLQGFRGVKGTLQLISMGTTETYSYIIMTLCGADLDRLRKAAGTLTDGTILRSAIRTLLSLKQLHEIGFVHRDVKPCNFAVSVSSPRVIHVLDFGMTRKYAIKNDKSEWFIKRKRTRVAFRGSLRYCSLSVHHRNEQGRVDDLWSWAYMTIEMRDPLPWARVNHPEAVLGLKEDTPLEKLCGSSGTSRIFLPILKQFEKLDYFDRPDYKAIFDLILAEITKLKINIMDPYDWDGKVSDSDALEKLNEACERNGVKFDDLPKPEHHSEPTEASELAYLRCEFSPTSTDVPGGIQYEEKKRSNRQNNHGNHRVEDVTNTINADVVQQR</sequence>
<dbReference type="SMART" id="SM00220">
    <property type="entry name" value="S_TKc"/>
    <property type="match status" value="1"/>
</dbReference>
<evidence type="ECO:0000256" key="2">
    <source>
        <dbReference type="SAM" id="MobiDB-lite"/>
    </source>
</evidence>